<keyword evidence="2" id="KW-1185">Reference proteome</keyword>
<evidence type="ECO:0000313" key="1">
    <source>
        <dbReference type="EMBL" id="RCV59281.1"/>
    </source>
</evidence>
<dbReference type="Proteomes" id="UP000253318">
    <property type="component" value="Unassembled WGS sequence"/>
</dbReference>
<proteinExistence type="predicted"/>
<sequence length="92" mass="10106">MPSLPDELLPLVTDLITAGCDVEVHPDGPTIDLVAHQDGPEGDILKIWITWQTDEHDGGYRPSAVRAYGRETAPEQQPRTVAEARTYILQAS</sequence>
<evidence type="ECO:0000313" key="2">
    <source>
        <dbReference type="Proteomes" id="UP000253318"/>
    </source>
</evidence>
<organism evidence="1 2">
    <name type="scientific">Marinitenerispora sediminis</name>
    <dbReference type="NCBI Taxonomy" id="1931232"/>
    <lineage>
        <taxon>Bacteria</taxon>
        <taxon>Bacillati</taxon>
        <taxon>Actinomycetota</taxon>
        <taxon>Actinomycetes</taxon>
        <taxon>Streptosporangiales</taxon>
        <taxon>Nocardiopsidaceae</taxon>
        <taxon>Marinitenerispora</taxon>
    </lineage>
</organism>
<dbReference type="AlphaFoldDB" id="A0A368T9M2"/>
<protein>
    <submittedName>
        <fullName evidence="1">Uncharacterized protein</fullName>
    </submittedName>
</protein>
<gene>
    <name evidence="1" type="ORF">DEF24_09930</name>
</gene>
<accession>A0A368T9M2</accession>
<comment type="caution">
    <text evidence="1">The sequence shown here is derived from an EMBL/GenBank/DDBJ whole genome shotgun (WGS) entry which is preliminary data.</text>
</comment>
<reference evidence="1 2" key="1">
    <citation type="submission" date="2018-04" db="EMBL/GenBank/DDBJ databases">
        <title>Novel actinobacteria from marine sediment.</title>
        <authorList>
            <person name="Ng Z.Y."/>
            <person name="Tan G.Y.A."/>
        </authorList>
    </citation>
    <scope>NUCLEOTIDE SEQUENCE [LARGE SCALE GENOMIC DNA]</scope>
    <source>
        <strain evidence="1 2">TPS81</strain>
    </source>
</reference>
<dbReference type="RefSeq" id="WP_114399238.1">
    <property type="nucleotide sequence ID" value="NZ_QEIM01000115.1"/>
</dbReference>
<dbReference type="EMBL" id="QEIN01000063">
    <property type="protein sequence ID" value="RCV59281.1"/>
    <property type="molecule type" value="Genomic_DNA"/>
</dbReference>
<name>A0A368T9M2_9ACTN</name>